<dbReference type="SUPFAM" id="SSF63380">
    <property type="entry name" value="Riboflavin synthase domain-like"/>
    <property type="match status" value="1"/>
</dbReference>
<evidence type="ECO:0000259" key="4">
    <source>
        <dbReference type="PROSITE" id="PS51384"/>
    </source>
</evidence>
<dbReference type="AlphaFoldDB" id="A0A8H3EPE2"/>
<evidence type="ECO:0000313" key="5">
    <source>
        <dbReference type="EMBL" id="CAF9910234.1"/>
    </source>
</evidence>
<dbReference type="InterPro" id="IPR017927">
    <property type="entry name" value="FAD-bd_FR_type"/>
</dbReference>
<dbReference type="EMBL" id="CAJPDQ010000005">
    <property type="protein sequence ID" value="CAF9910234.1"/>
    <property type="molecule type" value="Genomic_DNA"/>
</dbReference>
<protein>
    <recommendedName>
        <fullName evidence="4">FAD-binding FR-type domain-containing protein</fullName>
    </recommendedName>
</protein>
<evidence type="ECO:0000256" key="3">
    <source>
        <dbReference type="SAM" id="MobiDB-lite"/>
    </source>
</evidence>
<dbReference type="GO" id="GO:0016491">
    <property type="term" value="F:oxidoreductase activity"/>
    <property type="evidence" value="ECO:0007669"/>
    <property type="project" value="UniProtKB-KW"/>
</dbReference>
<evidence type="ECO:0000256" key="1">
    <source>
        <dbReference type="ARBA" id="ARBA00023002"/>
    </source>
</evidence>
<dbReference type="GO" id="GO:0005739">
    <property type="term" value="C:mitochondrion"/>
    <property type="evidence" value="ECO:0007669"/>
    <property type="project" value="TreeGrafter"/>
</dbReference>
<name>A0A8H3EPE2_9LECA</name>
<keyword evidence="6" id="KW-1185">Reference proteome</keyword>
<sequence length="320" mass="36309">MSKPHIPHVERTAAESRQSSLHRATICYIRNVNSRVRLLRLVLPYAVKFLPGQWLDVHIPSLPEHTGGFTITSTPADASDRPRQDPLPPSRRNQKLVASPRPYFELAIQHSPMNPSAAWLWKDEAEIMNENVFVRVGGNFTWSAEKRSLKRAVFVAGGVGIKYKILTVDRTRYMLIMPSPLISMMSHLAQPEQKQSLPQTVKLLYATRLAGETLDQVLFFPQLKQIFQELNSGNNKSNTVDLHLTDGPSPADQKIVAPWMDIYYNRISKQHLLSSIGPTANPQHGVAVYICGPPAMTDEFVEVLKAEENMEENVFYEKWW</sequence>
<dbReference type="PANTHER" id="PTHR46505:SF1">
    <property type="entry name" value="OXIDOREDUCTASE NAD-BINDING DOMAIN-CONTAINING PROTEIN 1"/>
    <property type="match status" value="1"/>
</dbReference>
<dbReference type="SUPFAM" id="SSF52343">
    <property type="entry name" value="Ferredoxin reductase-like, C-terminal NADP-linked domain"/>
    <property type="match status" value="1"/>
</dbReference>
<evidence type="ECO:0000313" key="6">
    <source>
        <dbReference type="Proteomes" id="UP000664169"/>
    </source>
</evidence>
<gene>
    <name evidence="5" type="ORF">GOMPHAMPRED_007010</name>
</gene>
<dbReference type="OrthoDB" id="436496at2759"/>
<feature type="domain" description="FAD-binding FR-type" evidence="4">
    <location>
        <begin position="19"/>
        <end position="143"/>
    </location>
</feature>
<comment type="caution">
    <text evidence="5">The sequence shown here is derived from an EMBL/GenBank/DDBJ whole genome shotgun (WGS) entry which is preliminary data.</text>
</comment>
<dbReference type="PROSITE" id="PS51384">
    <property type="entry name" value="FAD_FR"/>
    <property type="match status" value="1"/>
</dbReference>
<keyword evidence="2" id="KW-0520">NAD</keyword>
<dbReference type="InterPro" id="IPR052128">
    <property type="entry name" value="Oxidoreductase_NAD-binding"/>
</dbReference>
<keyword evidence="1" id="KW-0560">Oxidoreductase</keyword>
<evidence type="ECO:0000256" key="2">
    <source>
        <dbReference type="ARBA" id="ARBA00023027"/>
    </source>
</evidence>
<organism evidence="5 6">
    <name type="scientific">Gomphillus americanus</name>
    <dbReference type="NCBI Taxonomy" id="1940652"/>
    <lineage>
        <taxon>Eukaryota</taxon>
        <taxon>Fungi</taxon>
        <taxon>Dikarya</taxon>
        <taxon>Ascomycota</taxon>
        <taxon>Pezizomycotina</taxon>
        <taxon>Lecanoromycetes</taxon>
        <taxon>OSLEUM clade</taxon>
        <taxon>Ostropomycetidae</taxon>
        <taxon>Ostropales</taxon>
        <taxon>Graphidaceae</taxon>
        <taxon>Gomphilloideae</taxon>
        <taxon>Gomphillus</taxon>
    </lineage>
</organism>
<reference evidence="5" key="1">
    <citation type="submission" date="2021-03" db="EMBL/GenBank/DDBJ databases">
        <authorList>
            <person name="Tagirdzhanova G."/>
        </authorList>
    </citation>
    <scope>NUCLEOTIDE SEQUENCE</scope>
</reference>
<dbReference type="InterPro" id="IPR017938">
    <property type="entry name" value="Riboflavin_synthase-like_b-brl"/>
</dbReference>
<dbReference type="Gene3D" id="3.40.50.80">
    <property type="entry name" value="Nucleotide-binding domain of ferredoxin-NADP reductase (FNR) module"/>
    <property type="match status" value="1"/>
</dbReference>
<dbReference type="CDD" id="cd00322">
    <property type="entry name" value="FNR_like"/>
    <property type="match status" value="1"/>
</dbReference>
<dbReference type="Proteomes" id="UP000664169">
    <property type="component" value="Unassembled WGS sequence"/>
</dbReference>
<accession>A0A8H3EPE2</accession>
<proteinExistence type="predicted"/>
<dbReference type="PANTHER" id="PTHR46505">
    <property type="entry name" value="OXIDOREDUCTASE NAD-BINDING DOMAIN-CONTAINING PROTEIN 1"/>
    <property type="match status" value="1"/>
</dbReference>
<feature type="region of interest" description="Disordered" evidence="3">
    <location>
        <begin position="68"/>
        <end position="94"/>
    </location>
</feature>
<dbReference type="InterPro" id="IPR039261">
    <property type="entry name" value="FNR_nucleotide-bd"/>
</dbReference>